<protein>
    <submittedName>
        <fullName evidence="2">GNAT family N-acetyltransferase</fullName>
        <ecNumber evidence="2">2.3.1.-</ecNumber>
    </submittedName>
</protein>
<accession>A0ABW2CZB5</accession>
<keyword evidence="2" id="KW-0012">Acyltransferase</keyword>
<feature type="region of interest" description="Disordered" evidence="1">
    <location>
        <begin position="68"/>
        <end position="92"/>
    </location>
</feature>
<sequence length="263" mass="27466">MIADERRLLALEVDAVFGLVPAPGGRPALRDGPVRAVLAWSPGARLLALAPGTLVPGTLVPDTTVPGTAAPDTTVPGTAAPGTAALDGDGQDYVPGERPDVLVRLAEALGGGAALEGGPSYVFPERLAAVRPSPLPVIVSDTAGRAAARRLVRPGNWPPGEWHELIEGRFGQWAMAVHGDEAVSICHSPAANASAAEAGIWTREDFRGRRLAPAVVAAWSERERRRRDVLFYSTSAANHASQAVARALGLAPLGWIWKVVTTT</sequence>
<dbReference type="Pfam" id="PF12746">
    <property type="entry name" value="GNAT_acetyltran"/>
    <property type="match status" value="1"/>
</dbReference>
<gene>
    <name evidence="2" type="ORF">ACFQKB_39680</name>
</gene>
<dbReference type="RefSeq" id="WP_378048434.1">
    <property type="nucleotide sequence ID" value="NZ_JBHSXE010000001.1"/>
</dbReference>
<dbReference type="EC" id="2.3.1.-" evidence="2"/>
<dbReference type="InterPro" id="IPR016181">
    <property type="entry name" value="Acyl_CoA_acyltransferase"/>
</dbReference>
<evidence type="ECO:0000313" key="2">
    <source>
        <dbReference type="EMBL" id="MFC6885936.1"/>
    </source>
</evidence>
<keyword evidence="3" id="KW-1185">Reference proteome</keyword>
<comment type="caution">
    <text evidence="2">The sequence shown here is derived from an EMBL/GenBank/DDBJ whole genome shotgun (WGS) entry which is preliminary data.</text>
</comment>
<name>A0ABW2CZB5_9ACTN</name>
<dbReference type="EMBL" id="JBHSXS010000045">
    <property type="protein sequence ID" value="MFC6885936.1"/>
    <property type="molecule type" value="Genomic_DNA"/>
</dbReference>
<dbReference type="GO" id="GO:0016746">
    <property type="term" value="F:acyltransferase activity"/>
    <property type="evidence" value="ECO:0007669"/>
    <property type="project" value="UniProtKB-KW"/>
</dbReference>
<organism evidence="2 3">
    <name type="scientific">Actinomadura yumaensis</name>
    <dbReference type="NCBI Taxonomy" id="111807"/>
    <lineage>
        <taxon>Bacteria</taxon>
        <taxon>Bacillati</taxon>
        <taxon>Actinomycetota</taxon>
        <taxon>Actinomycetes</taxon>
        <taxon>Streptosporangiales</taxon>
        <taxon>Thermomonosporaceae</taxon>
        <taxon>Actinomadura</taxon>
    </lineage>
</organism>
<dbReference type="Gene3D" id="3.40.630.30">
    <property type="match status" value="1"/>
</dbReference>
<dbReference type="SUPFAM" id="SSF55729">
    <property type="entry name" value="Acyl-CoA N-acyltransferases (Nat)"/>
    <property type="match status" value="1"/>
</dbReference>
<keyword evidence="2" id="KW-0808">Transferase</keyword>
<evidence type="ECO:0000256" key="1">
    <source>
        <dbReference type="SAM" id="MobiDB-lite"/>
    </source>
</evidence>
<dbReference type="Proteomes" id="UP001596380">
    <property type="component" value="Unassembled WGS sequence"/>
</dbReference>
<evidence type="ECO:0000313" key="3">
    <source>
        <dbReference type="Proteomes" id="UP001596380"/>
    </source>
</evidence>
<feature type="compositionally biased region" description="Low complexity" evidence="1">
    <location>
        <begin position="68"/>
        <end position="88"/>
    </location>
</feature>
<dbReference type="InterPro" id="IPR027365">
    <property type="entry name" value="GNAT_acetyltra_YdfB-like"/>
</dbReference>
<proteinExistence type="predicted"/>
<reference evidence="3" key="1">
    <citation type="journal article" date="2019" name="Int. J. Syst. Evol. Microbiol.">
        <title>The Global Catalogue of Microorganisms (GCM) 10K type strain sequencing project: providing services to taxonomists for standard genome sequencing and annotation.</title>
        <authorList>
            <consortium name="The Broad Institute Genomics Platform"/>
            <consortium name="The Broad Institute Genome Sequencing Center for Infectious Disease"/>
            <person name="Wu L."/>
            <person name="Ma J."/>
        </authorList>
    </citation>
    <scope>NUCLEOTIDE SEQUENCE [LARGE SCALE GENOMIC DNA]</scope>
    <source>
        <strain evidence="3">JCM 3369</strain>
    </source>
</reference>